<organism evidence="1">
    <name type="scientific">marine sediment metagenome</name>
    <dbReference type="NCBI Taxonomy" id="412755"/>
    <lineage>
        <taxon>unclassified sequences</taxon>
        <taxon>metagenomes</taxon>
        <taxon>ecological metagenomes</taxon>
    </lineage>
</organism>
<name>A0A0F8X9U8_9ZZZZ</name>
<sequence>YDPNIIKKGIVKYTFSHNLENGLKLYEFEPKLSYRIFNILASILKYKCLGSELRDNNTYIKNKYFITDKNPEEVIKKLNFGINEIFKRFKPVSN</sequence>
<accession>A0A0F8X9U8</accession>
<reference evidence="1" key="1">
    <citation type="journal article" date="2015" name="Nature">
        <title>Complex archaea that bridge the gap between prokaryotes and eukaryotes.</title>
        <authorList>
            <person name="Spang A."/>
            <person name="Saw J.H."/>
            <person name="Jorgensen S.L."/>
            <person name="Zaremba-Niedzwiedzka K."/>
            <person name="Martijn J."/>
            <person name="Lind A.E."/>
            <person name="van Eijk R."/>
            <person name="Schleper C."/>
            <person name="Guy L."/>
            <person name="Ettema T.J."/>
        </authorList>
    </citation>
    <scope>NUCLEOTIDE SEQUENCE</scope>
</reference>
<gene>
    <name evidence="1" type="ORF">LCGC14_3051120</name>
</gene>
<comment type="caution">
    <text evidence="1">The sequence shown here is derived from an EMBL/GenBank/DDBJ whole genome shotgun (WGS) entry which is preliminary data.</text>
</comment>
<dbReference type="EMBL" id="LAZR01064307">
    <property type="protein sequence ID" value="KKK57770.1"/>
    <property type="molecule type" value="Genomic_DNA"/>
</dbReference>
<feature type="non-terminal residue" evidence="1">
    <location>
        <position position="1"/>
    </location>
</feature>
<protein>
    <submittedName>
        <fullName evidence="1">Uncharacterized protein</fullName>
    </submittedName>
</protein>
<proteinExistence type="predicted"/>
<evidence type="ECO:0000313" key="1">
    <source>
        <dbReference type="EMBL" id="KKK57770.1"/>
    </source>
</evidence>
<dbReference type="AlphaFoldDB" id="A0A0F8X9U8"/>